<dbReference type="GO" id="GO:0005975">
    <property type="term" value="P:carbohydrate metabolic process"/>
    <property type="evidence" value="ECO:0007669"/>
    <property type="project" value="UniProtKB-ARBA"/>
</dbReference>
<keyword evidence="1" id="KW-0378">Hydrolase</keyword>
<dbReference type="RefSeq" id="WP_239463460.1">
    <property type="nucleotide sequence ID" value="NZ_CABKNQ010000017.1"/>
</dbReference>
<evidence type="ECO:0000313" key="3">
    <source>
        <dbReference type="EMBL" id="SUV43617.1"/>
    </source>
</evidence>
<proteinExistence type="predicted"/>
<reference evidence="3 4" key="1">
    <citation type="submission" date="2018-06" db="EMBL/GenBank/DDBJ databases">
        <authorList>
            <consortium name="Pathogen Informatics"/>
            <person name="Doyle S."/>
        </authorList>
    </citation>
    <scope>NUCLEOTIDE SEQUENCE [LARGE SCALE GENOMIC DNA]</scope>
    <source>
        <strain evidence="3 4">NCTC11155</strain>
    </source>
</reference>
<accession>A0A380Z9F3</accession>
<evidence type="ECO:0000256" key="2">
    <source>
        <dbReference type="SAM" id="SignalP"/>
    </source>
</evidence>
<evidence type="ECO:0008006" key="5">
    <source>
        <dbReference type="Google" id="ProtNLM"/>
    </source>
</evidence>
<dbReference type="EMBL" id="UFSX01000002">
    <property type="protein sequence ID" value="SUV43617.1"/>
    <property type="molecule type" value="Genomic_DNA"/>
</dbReference>
<dbReference type="InterPro" id="IPR029018">
    <property type="entry name" value="Hex-like_dom2"/>
</dbReference>
<evidence type="ECO:0000313" key="4">
    <source>
        <dbReference type="Proteomes" id="UP000254424"/>
    </source>
</evidence>
<dbReference type="SUPFAM" id="SSF55545">
    <property type="entry name" value="beta-N-acetylhexosaminidase-like domain"/>
    <property type="match status" value="1"/>
</dbReference>
<gene>
    <name evidence="3" type="ORF">NCTC11155_03015</name>
</gene>
<dbReference type="STRING" id="483216.BACEGG_03727"/>
<sequence>MRRIYFFVCIIVLCCINSAQAHLPCPVNGRGVLQCDAEVKSSYKKGVSLHFDVNSREESYAARMLTKSLQERGYVINANSGDYSIKFLIDKRKYDAEAFAIIPEGNVIKIIGGDYRGLIYGALSLSEDLRNEILLDNAVARSEKPKLMLRAVKYDLPWDTYRHSEALNLHDETCRDPKYWEAFLDMMAENRLNALSLWNLHPYPFMIIPKNYPEASPFTKEEFKEWQKLFQSIIGMAAERAIETYLIPFNIFVTPEFSVAHNVAMDNLDHHFYVRGETAQIVKDYTRECVTQVLEEYPDLTGFGLTLGEGMAGMTPQEREAWMTETIIEGMRRANRPSKLVHRVPFSSTTESLGNTSVETERITRASIEREADMGFTEGPIFADFKFNWSHSLSTPKLIKVHGGPLYDTYFNPVSDKYKVTWTARNEDIFCLRWGVPEFVRAHVKLNSPAYVGGYFIGSETYIPAKDYFTTDMSKANWKWAFERQWLYYKIWGRLLYDSDTPDEVFHAEFIRRYGKDGENLLKASSLAGITPLVFASNTDCGWDFTLYSEGLMALVPKDRNRPGTPLEEYVSIDRLIHQNPLDTSFVKVADYVERILAGGSFTKERVTPPQIADSLERNAKQALKLVENINPAKNQNAALIYEVADIKTWANLGLHYAEKIRGAIALQTYRVNGNKTYQQQAIRHLSKGLEYWDKVIEITRPLYNDMPLVHYSEQGGKHWKENDHLRFHWALIRPDVAKDLEIAKR</sequence>
<organism evidence="3 4">
    <name type="scientific">Bacteroides eggerthii</name>
    <dbReference type="NCBI Taxonomy" id="28111"/>
    <lineage>
        <taxon>Bacteria</taxon>
        <taxon>Pseudomonadati</taxon>
        <taxon>Bacteroidota</taxon>
        <taxon>Bacteroidia</taxon>
        <taxon>Bacteroidales</taxon>
        <taxon>Bacteroidaceae</taxon>
        <taxon>Bacteroides</taxon>
    </lineage>
</organism>
<keyword evidence="2" id="KW-0732">Signal</keyword>
<dbReference type="AlphaFoldDB" id="A0A380Z9F3"/>
<evidence type="ECO:0000256" key="1">
    <source>
        <dbReference type="ARBA" id="ARBA00022801"/>
    </source>
</evidence>
<dbReference type="GO" id="GO:0016787">
    <property type="term" value="F:hydrolase activity"/>
    <property type="evidence" value="ECO:0007669"/>
    <property type="project" value="UniProtKB-KW"/>
</dbReference>
<protein>
    <recommendedName>
        <fullName evidence="5">Beta-hexosaminidase bacterial type N-terminal domain-containing protein</fullName>
    </recommendedName>
</protein>
<dbReference type="Proteomes" id="UP000254424">
    <property type="component" value="Unassembled WGS sequence"/>
</dbReference>
<dbReference type="GeneID" id="93069756"/>
<feature type="chain" id="PRO_5016624179" description="Beta-hexosaminidase bacterial type N-terminal domain-containing protein" evidence="2">
    <location>
        <begin position="22"/>
        <end position="746"/>
    </location>
</feature>
<feature type="signal peptide" evidence="2">
    <location>
        <begin position="1"/>
        <end position="21"/>
    </location>
</feature>
<name>A0A380Z9F3_9BACE</name>